<evidence type="ECO:0000313" key="1">
    <source>
        <dbReference type="EMBL" id="CAI9542391.1"/>
    </source>
</evidence>
<reference evidence="1" key="1">
    <citation type="submission" date="2023-05" db="EMBL/GenBank/DDBJ databases">
        <authorList>
            <person name="Stuckert A."/>
        </authorList>
    </citation>
    <scope>NUCLEOTIDE SEQUENCE</scope>
</reference>
<organism evidence="1 2">
    <name type="scientific">Staurois parvus</name>
    <dbReference type="NCBI Taxonomy" id="386267"/>
    <lineage>
        <taxon>Eukaryota</taxon>
        <taxon>Metazoa</taxon>
        <taxon>Chordata</taxon>
        <taxon>Craniata</taxon>
        <taxon>Vertebrata</taxon>
        <taxon>Euteleostomi</taxon>
        <taxon>Amphibia</taxon>
        <taxon>Batrachia</taxon>
        <taxon>Anura</taxon>
        <taxon>Neobatrachia</taxon>
        <taxon>Ranoidea</taxon>
        <taxon>Ranidae</taxon>
        <taxon>Staurois</taxon>
    </lineage>
</organism>
<proteinExistence type="predicted"/>
<feature type="non-terminal residue" evidence="1">
    <location>
        <position position="1"/>
    </location>
</feature>
<dbReference type="EMBL" id="CATNWA010002220">
    <property type="protein sequence ID" value="CAI9542391.1"/>
    <property type="molecule type" value="Genomic_DNA"/>
</dbReference>
<dbReference type="Proteomes" id="UP001162483">
    <property type="component" value="Unassembled WGS sequence"/>
</dbReference>
<sequence>RIYKLLNTFSHQQLEKSCDFYQCSGRALAKACRRSFLSALGGCRTPDLCLTSADWPFADHMHSPKKKKKTL</sequence>
<accession>A0ABN9B5F3</accession>
<protein>
    <submittedName>
        <fullName evidence="1">Uncharacterized protein</fullName>
    </submittedName>
</protein>
<name>A0ABN9B5F3_9NEOB</name>
<evidence type="ECO:0000313" key="2">
    <source>
        <dbReference type="Proteomes" id="UP001162483"/>
    </source>
</evidence>
<gene>
    <name evidence="1" type="ORF">SPARVUS_LOCUS2089225</name>
</gene>
<comment type="caution">
    <text evidence="1">The sequence shown here is derived from an EMBL/GenBank/DDBJ whole genome shotgun (WGS) entry which is preliminary data.</text>
</comment>
<keyword evidence="2" id="KW-1185">Reference proteome</keyword>